<evidence type="ECO:0000313" key="13">
    <source>
        <dbReference type="Proteomes" id="UP001396898"/>
    </source>
</evidence>
<dbReference type="SUPFAM" id="SSF51905">
    <property type="entry name" value="FAD/NAD(P)-binding domain"/>
    <property type="match status" value="2"/>
</dbReference>
<evidence type="ECO:0000256" key="2">
    <source>
        <dbReference type="ARBA" id="ARBA00004924"/>
    </source>
</evidence>
<dbReference type="PRINTS" id="PR00411">
    <property type="entry name" value="PNDRDTASEI"/>
</dbReference>
<proteinExistence type="inferred from homology"/>
<dbReference type="EC" id="1.14.13.196" evidence="4"/>
<keyword evidence="13" id="KW-1185">Reference proteome</keyword>
<sequence length="545" mass="61250">MIPEFTANSELKDVIIIGGGPAGLAVASRLSERMPAATFTDEEHQRYHWIRKHSRKMSIKNYKTGAVRPADCRCQPRAALLDMTVLDATGGEWMTRWHTLFKTFDISHLRSPMFFHIDPAERDGLLSYAHMSGRGKELREICGCVGKEVSKHQRKKERARKQPRAEPTVDERDRNDYFVPSTPLFSAHCDCLIDRYSLRRDVVQHEEVQDIRYGFVDHVCRDEPVFTIRTNKATRYARVAVLAVGPANAPTIPGPIDQGSDAITHAMKIRSFPSLRVKEKIASKKTTNILVVGGGLTSAQLADLAIRRGVSKVWLIMRGELKVKPFDVGLEWVGKFRNFEQAAFWSADTDEERWEKIKTARNGGSITSPYRKIVEKHVASGRLTLCRNTTLRSRQWQESTQTWKVEFDGPDRDQDQEHEQAVPLFDHIYYATGVQTDFTTLPYLQNLLADFPVASCGGLPCITDDMQWREDVPLFLTGRLGALQLGPGAPNLVGARIGAERISWAVQDILNKVKDGGASKQSDDSFDYSTARGSRFSALEIGGES</sequence>
<feature type="compositionally biased region" description="Basic residues" evidence="11">
    <location>
        <begin position="152"/>
        <end position="162"/>
    </location>
</feature>
<reference evidence="12 13" key="1">
    <citation type="submission" date="2023-01" db="EMBL/GenBank/DDBJ databases">
        <title>Analysis of 21 Apiospora genomes using comparative genomics revels a genus with tremendous synthesis potential of carbohydrate active enzymes and secondary metabolites.</title>
        <authorList>
            <person name="Sorensen T."/>
        </authorList>
    </citation>
    <scope>NUCLEOTIDE SEQUENCE [LARGE SCALE GENOMIC DNA]</scope>
    <source>
        <strain evidence="12 13">CBS 20057</strain>
    </source>
</reference>
<evidence type="ECO:0000256" key="5">
    <source>
        <dbReference type="ARBA" id="ARBA00022630"/>
    </source>
</evidence>
<accession>A0ABR1S965</accession>
<keyword evidence="6" id="KW-0274">FAD</keyword>
<comment type="caution">
    <text evidence="12">The sequence shown here is derived from an EMBL/GenBank/DDBJ whole genome shotgun (WGS) entry which is preliminary data.</text>
</comment>
<keyword evidence="5" id="KW-0285">Flavoprotein</keyword>
<comment type="catalytic activity">
    <reaction evidence="9">
        <text>L-ornithine + NADPH + O2 = N(5)-hydroxy-L-ornithine + NADP(+) + H2O</text>
        <dbReference type="Rhea" id="RHEA:41508"/>
        <dbReference type="ChEBI" id="CHEBI:15377"/>
        <dbReference type="ChEBI" id="CHEBI:15379"/>
        <dbReference type="ChEBI" id="CHEBI:46911"/>
        <dbReference type="ChEBI" id="CHEBI:57783"/>
        <dbReference type="ChEBI" id="CHEBI:58349"/>
        <dbReference type="ChEBI" id="CHEBI:78275"/>
        <dbReference type="EC" id="1.14.13.196"/>
    </reaction>
</comment>
<gene>
    <name evidence="12" type="ORF">PG991_005443</name>
</gene>
<evidence type="ECO:0000256" key="7">
    <source>
        <dbReference type="ARBA" id="ARBA00022857"/>
    </source>
</evidence>
<dbReference type="Gene3D" id="3.50.50.60">
    <property type="entry name" value="FAD/NAD(P)-binding domain"/>
    <property type="match status" value="2"/>
</dbReference>
<comment type="similarity">
    <text evidence="3">Belongs to the lysine N(6)-hydroxylase/L-ornithine N(5)-oxygenase family.</text>
</comment>
<evidence type="ECO:0000256" key="10">
    <source>
        <dbReference type="ARBA" id="ARBA00049248"/>
    </source>
</evidence>
<evidence type="ECO:0000256" key="4">
    <source>
        <dbReference type="ARBA" id="ARBA00012881"/>
    </source>
</evidence>
<evidence type="ECO:0000256" key="1">
    <source>
        <dbReference type="ARBA" id="ARBA00001974"/>
    </source>
</evidence>
<dbReference type="InterPro" id="IPR025700">
    <property type="entry name" value="Lys/Orn_oxygenase"/>
</dbReference>
<evidence type="ECO:0000256" key="3">
    <source>
        <dbReference type="ARBA" id="ARBA00007588"/>
    </source>
</evidence>
<protein>
    <recommendedName>
        <fullName evidence="4">L-ornithine N(5)-monooxygenase [NAD(P)H]</fullName>
        <ecNumber evidence="4">1.14.13.196</ecNumber>
    </recommendedName>
</protein>
<evidence type="ECO:0000256" key="9">
    <source>
        <dbReference type="ARBA" id="ARBA00047598"/>
    </source>
</evidence>
<feature type="region of interest" description="Disordered" evidence="11">
    <location>
        <begin position="152"/>
        <end position="173"/>
    </location>
</feature>
<dbReference type="PANTHER" id="PTHR38663:SF1">
    <property type="entry name" value="L-ORNITHINE N(5)-MONOOXYGENASE"/>
    <property type="match status" value="1"/>
</dbReference>
<dbReference type="EMBL" id="JAQQWI010000007">
    <property type="protein sequence ID" value="KAK8028387.1"/>
    <property type="molecule type" value="Genomic_DNA"/>
</dbReference>
<name>A0ABR1S965_9PEZI</name>
<comment type="pathway">
    <text evidence="2">Siderophore biosynthesis.</text>
</comment>
<comment type="catalytic activity">
    <reaction evidence="10">
        <text>L-ornithine + NADH + O2 = N(5)-hydroxy-L-ornithine + NAD(+) + H2O</text>
        <dbReference type="Rhea" id="RHEA:41512"/>
        <dbReference type="ChEBI" id="CHEBI:15377"/>
        <dbReference type="ChEBI" id="CHEBI:15379"/>
        <dbReference type="ChEBI" id="CHEBI:46911"/>
        <dbReference type="ChEBI" id="CHEBI:57540"/>
        <dbReference type="ChEBI" id="CHEBI:57945"/>
        <dbReference type="ChEBI" id="CHEBI:78275"/>
        <dbReference type="EC" id="1.14.13.196"/>
    </reaction>
</comment>
<feature type="compositionally biased region" description="Basic and acidic residues" evidence="11">
    <location>
        <begin position="163"/>
        <end position="173"/>
    </location>
</feature>
<evidence type="ECO:0000256" key="11">
    <source>
        <dbReference type="SAM" id="MobiDB-lite"/>
    </source>
</evidence>
<evidence type="ECO:0000256" key="8">
    <source>
        <dbReference type="ARBA" id="ARBA00023002"/>
    </source>
</evidence>
<dbReference type="InterPro" id="IPR036188">
    <property type="entry name" value="FAD/NAD-bd_sf"/>
</dbReference>
<evidence type="ECO:0000256" key="6">
    <source>
        <dbReference type="ARBA" id="ARBA00022827"/>
    </source>
</evidence>
<comment type="cofactor">
    <cofactor evidence="1">
        <name>FAD</name>
        <dbReference type="ChEBI" id="CHEBI:57692"/>
    </cofactor>
</comment>
<keyword evidence="7" id="KW-0521">NADP</keyword>
<dbReference type="Pfam" id="PF13434">
    <property type="entry name" value="Lys_Orn_oxgnase"/>
    <property type="match status" value="1"/>
</dbReference>
<evidence type="ECO:0000313" key="12">
    <source>
        <dbReference type="EMBL" id="KAK8028387.1"/>
    </source>
</evidence>
<dbReference type="PANTHER" id="PTHR38663">
    <property type="match status" value="1"/>
</dbReference>
<dbReference type="Proteomes" id="UP001396898">
    <property type="component" value="Unassembled WGS sequence"/>
</dbReference>
<organism evidence="12 13">
    <name type="scientific">Apiospora marii</name>
    <dbReference type="NCBI Taxonomy" id="335849"/>
    <lineage>
        <taxon>Eukaryota</taxon>
        <taxon>Fungi</taxon>
        <taxon>Dikarya</taxon>
        <taxon>Ascomycota</taxon>
        <taxon>Pezizomycotina</taxon>
        <taxon>Sordariomycetes</taxon>
        <taxon>Xylariomycetidae</taxon>
        <taxon>Amphisphaeriales</taxon>
        <taxon>Apiosporaceae</taxon>
        <taxon>Apiospora</taxon>
    </lineage>
</organism>
<keyword evidence="8" id="KW-0560">Oxidoreductase</keyword>